<keyword evidence="2" id="KW-1185">Reference proteome</keyword>
<organism evidence="1 2">
    <name type="scientific">Pisolithus microcarpus 441</name>
    <dbReference type="NCBI Taxonomy" id="765257"/>
    <lineage>
        <taxon>Eukaryota</taxon>
        <taxon>Fungi</taxon>
        <taxon>Dikarya</taxon>
        <taxon>Basidiomycota</taxon>
        <taxon>Agaricomycotina</taxon>
        <taxon>Agaricomycetes</taxon>
        <taxon>Agaricomycetidae</taxon>
        <taxon>Boletales</taxon>
        <taxon>Sclerodermatineae</taxon>
        <taxon>Pisolithaceae</taxon>
        <taxon>Pisolithus</taxon>
    </lineage>
</organism>
<accession>A0A0D0A443</accession>
<dbReference type="HOGENOM" id="CLU_3015102_0_0_1"/>
<dbReference type="Proteomes" id="UP000054018">
    <property type="component" value="Unassembled WGS sequence"/>
</dbReference>
<protein>
    <submittedName>
        <fullName evidence="1">Uncharacterized protein</fullName>
    </submittedName>
</protein>
<sequence length="56" mass="6118">MTLKLSFRFESRFTNTQVEPRGGSRGGEAGPVLPEERVLTHRPSVTIHSCSTCVAS</sequence>
<name>A0A0D0A443_9AGAM</name>
<dbReference type="AlphaFoldDB" id="A0A0D0A443"/>
<reference evidence="1 2" key="1">
    <citation type="submission" date="2014-04" db="EMBL/GenBank/DDBJ databases">
        <authorList>
            <consortium name="DOE Joint Genome Institute"/>
            <person name="Kuo A."/>
            <person name="Kohler A."/>
            <person name="Costa M.D."/>
            <person name="Nagy L.G."/>
            <person name="Floudas D."/>
            <person name="Copeland A."/>
            <person name="Barry K.W."/>
            <person name="Cichocki N."/>
            <person name="Veneault-Fourrey C."/>
            <person name="LaButti K."/>
            <person name="Lindquist E.A."/>
            <person name="Lipzen A."/>
            <person name="Lundell T."/>
            <person name="Morin E."/>
            <person name="Murat C."/>
            <person name="Sun H."/>
            <person name="Tunlid A."/>
            <person name="Henrissat B."/>
            <person name="Grigoriev I.V."/>
            <person name="Hibbett D.S."/>
            <person name="Martin F."/>
            <person name="Nordberg H.P."/>
            <person name="Cantor M.N."/>
            <person name="Hua S.X."/>
        </authorList>
    </citation>
    <scope>NUCLEOTIDE SEQUENCE [LARGE SCALE GENOMIC DNA]</scope>
    <source>
        <strain evidence="1 2">441</strain>
    </source>
</reference>
<gene>
    <name evidence="1" type="ORF">PISMIDRAFT_672567</name>
</gene>
<proteinExistence type="predicted"/>
<evidence type="ECO:0000313" key="2">
    <source>
        <dbReference type="Proteomes" id="UP000054018"/>
    </source>
</evidence>
<reference evidence="2" key="2">
    <citation type="submission" date="2015-01" db="EMBL/GenBank/DDBJ databases">
        <title>Evolutionary Origins and Diversification of the Mycorrhizal Mutualists.</title>
        <authorList>
            <consortium name="DOE Joint Genome Institute"/>
            <consortium name="Mycorrhizal Genomics Consortium"/>
            <person name="Kohler A."/>
            <person name="Kuo A."/>
            <person name="Nagy L.G."/>
            <person name="Floudas D."/>
            <person name="Copeland A."/>
            <person name="Barry K.W."/>
            <person name="Cichocki N."/>
            <person name="Veneault-Fourrey C."/>
            <person name="LaButti K."/>
            <person name="Lindquist E.A."/>
            <person name="Lipzen A."/>
            <person name="Lundell T."/>
            <person name="Morin E."/>
            <person name="Murat C."/>
            <person name="Riley R."/>
            <person name="Ohm R."/>
            <person name="Sun H."/>
            <person name="Tunlid A."/>
            <person name="Henrissat B."/>
            <person name="Grigoriev I.V."/>
            <person name="Hibbett D.S."/>
            <person name="Martin F."/>
        </authorList>
    </citation>
    <scope>NUCLEOTIDE SEQUENCE [LARGE SCALE GENOMIC DNA]</scope>
    <source>
        <strain evidence="2">441</strain>
    </source>
</reference>
<evidence type="ECO:0000313" key="1">
    <source>
        <dbReference type="EMBL" id="KIK29152.1"/>
    </source>
</evidence>
<dbReference type="EMBL" id="KN833690">
    <property type="protein sequence ID" value="KIK29152.1"/>
    <property type="molecule type" value="Genomic_DNA"/>
</dbReference>